<dbReference type="Proteomes" id="UP000573599">
    <property type="component" value="Unassembled WGS sequence"/>
</dbReference>
<comment type="caution">
    <text evidence="1">The sequence shown here is derived from an EMBL/GenBank/DDBJ whole genome shotgun (WGS) entry which is preliminary data.</text>
</comment>
<reference evidence="1 2" key="1">
    <citation type="submission" date="2020-07" db="EMBL/GenBank/DDBJ databases">
        <title>Sequencing the genomes of 1000 actinobacteria strains.</title>
        <authorList>
            <person name="Klenk H.-P."/>
        </authorList>
    </citation>
    <scope>NUCLEOTIDE SEQUENCE [LARGE SCALE GENOMIC DNA]</scope>
    <source>
        <strain evidence="1 2">DSM 23987</strain>
    </source>
</reference>
<keyword evidence="2" id="KW-1185">Reference proteome</keyword>
<organism evidence="1 2">
    <name type="scientific">Pedococcus badiiscoriae</name>
    <dbReference type="NCBI Taxonomy" id="642776"/>
    <lineage>
        <taxon>Bacteria</taxon>
        <taxon>Bacillati</taxon>
        <taxon>Actinomycetota</taxon>
        <taxon>Actinomycetes</taxon>
        <taxon>Micrococcales</taxon>
        <taxon>Intrasporangiaceae</taxon>
        <taxon>Pedococcus</taxon>
    </lineage>
</organism>
<dbReference type="AlphaFoldDB" id="A0A852W939"/>
<gene>
    <name evidence="1" type="ORF">BJ986_000214</name>
</gene>
<dbReference type="RefSeq" id="WP_179420312.1">
    <property type="nucleotide sequence ID" value="NZ_JACCAB010000001.1"/>
</dbReference>
<sequence>MTRHVAIYRTDSPRYRLLRGPLKRWLAEHRIPGLWTPRLRGFQVRSERIPDAVAMLEAEGSRVHLYEREAV</sequence>
<protein>
    <submittedName>
        <fullName evidence="1">Uncharacterized protein</fullName>
    </submittedName>
</protein>
<name>A0A852W939_9MICO</name>
<proteinExistence type="predicted"/>
<evidence type="ECO:0000313" key="2">
    <source>
        <dbReference type="Proteomes" id="UP000573599"/>
    </source>
</evidence>
<dbReference type="EMBL" id="JACCAB010000001">
    <property type="protein sequence ID" value="NYG05727.1"/>
    <property type="molecule type" value="Genomic_DNA"/>
</dbReference>
<accession>A0A852W939</accession>
<evidence type="ECO:0000313" key="1">
    <source>
        <dbReference type="EMBL" id="NYG05727.1"/>
    </source>
</evidence>